<protein>
    <submittedName>
        <fullName evidence="1">Uncharacterized protein</fullName>
    </submittedName>
</protein>
<sequence>MAIFEQYSHFLSEVSTVSGIVSVPPVIITPQFLAPSSGIRPYRFSCDILVGPYCVDVFFVMTYLLLDPIVELNFCRILIVAYDFHELVKSSQYDKRYGDGRISEKSSHIQSGLFCLVGGEIGLFNTRKSNREDFMGNVKSLSGFTEMLEQEDWLSFEHRISSISQGERLPSQAYHRQSKERTGRKRANRILYLLSPSKEGLMTHVASIDNVDFPPEEVVVFGEGGFMKG</sequence>
<dbReference type="Proteomes" id="UP000823775">
    <property type="component" value="Unassembled WGS sequence"/>
</dbReference>
<dbReference type="EMBL" id="JACEIK010000566">
    <property type="protein sequence ID" value="MCD7459188.1"/>
    <property type="molecule type" value="Genomic_DNA"/>
</dbReference>
<reference evidence="1 2" key="1">
    <citation type="journal article" date="2021" name="BMC Genomics">
        <title>Datura genome reveals duplications of psychoactive alkaloid biosynthetic genes and high mutation rate following tissue culture.</title>
        <authorList>
            <person name="Rajewski A."/>
            <person name="Carter-House D."/>
            <person name="Stajich J."/>
            <person name="Litt A."/>
        </authorList>
    </citation>
    <scope>NUCLEOTIDE SEQUENCE [LARGE SCALE GENOMIC DNA]</scope>
    <source>
        <strain evidence="1">AR-01</strain>
    </source>
</reference>
<organism evidence="1 2">
    <name type="scientific">Datura stramonium</name>
    <name type="common">Jimsonweed</name>
    <name type="synonym">Common thornapple</name>
    <dbReference type="NCBI Taxonomy" id="4076"/>
    <lineage>
        <taxon>Eukaryota</taxon>
        <taxon>Viridiplantae</taxon>
        <taxon>Streptophyta</taxon>
        <taxon>Embryophyta</taxon>
        <taxon>Tracheophyta</taxon>
        <taxon>Spermatophyta</taxon>
        <taxon>Magnoliopsida</taxon>
        <taxon>eudicotyledons</taxon>
        <taxon>Gunneridae</taxon>
        <taxon>Pentapetalae</taxon>
        <taxon>asterids</taxon>
        <taxon>lamiids</taxon>
        <taxon>Solanales</taxon>
        <taxon>Solanaceae</taxon>
        <taxon>Solanoideae</taxon>
        <taxon>Datureae</taxon>
        <taxon>Datura</taxon>
    </lineage>
</organism>
<gene>
    <name evidence="1" type="ORF">HAX54_040265</name>
</gene>
<accession>A0ABS8SJU8</accession>
<keyword evidence="2" id="KW-1185">Reference proteome</keyword>
<evidence type="ECO:0000313" key="1">
    <source>
        <dbReference type="EMBL" id="MCD7459188.1"/>
    </source>
</evidence>
<name>A0ABS8SJU8_DATST</name>
<comment type="caution">
    <text evidence="1">The sequence shown here is derived from an EMBL/GenBank/DDBJ whole genome shotgun (WGS) entry which is preliminary data.</text>
</comment>
<proteinExistence type="predicted"/>
<evidence type="ECO:0000313" key="2">
    <source>
        <dbReference type="Proteomes" id="UP000823775"/>
    </source>
</evidence>